<organism evidence="3 4">
    <name type="scientific">Acacia crassicarpa</name>
    <name type="common">northern wattle</name>
    <dbReference type="NCBI Taxonomy" id="499986"/>
    <lineage>
        <taxon>Eukaryota</taxon>
        <taxon>Viridiplantae</taxon>
        <taxon>Streptophyta</taxon>
        <taxon>Embryophyta</taxon>
        <taxon>Tracheophyta</taxon>
        <taxon>Spermatophyta</taxon>
        <taxon>Magnoliopsida</taxon>
        <taxon>eudicotyledons</taxon>
        <taxon>Gunneridae</taxon>
        <taxon>Pentapetalae</taxon>
        <taxon>rosids</taxon>
        <taxon>fabids</taxon>
        <taxon>Fabales</taxon>
        <taxon>Fabaceae</taxon>
        <taxon>Caesalpinioideae</taxon>
        <taxon>mimosoid clade</taxon>
        <taxon>Acacieae</taxon>
        <taxon>Acacia</taxon>
    </lineage>
</organism>
<dbReference type="Gene3D" id="3.40.50.2000">
    <property type="entry name" value="Glycogen Phosphorylase B"/>
    <property type="match status" value="2"/>
</dbReference>
<protein>
    <submittedName>
        <fullName evidence="3">Uncharacterized protein</fullName>
    </submittedName>
</protein>
<dbReference type="GO" id="GO:0080043">
    <property type="term" value="F:quercetin 3-O-glucosyltransferase activity"/>
    <property type="evidence" value="ECO:0007669"/>
    <property type="project" value="TreeGrafter"/>
</dbReference>
<dbReference type="Pfam" id="PF00201">
    <property type="entry name" value="UDPGT"/>
    <property type="match status" value="1"/>
</dbReference>
<keyword evidence="2" id="KW-0808">Transferase</keyword>
<evidence type="ECO:0000313" key="3">
    <source>
        <dbReference type="EMBL" id="KAK4280015.1"/>
    </source>
</evidence>
<name>A0AAE1MZJ1_9FABA</name>
<dbReference type="CDD" id="cd03784">
    <property type="entry name" value="GT1_Gtf-like"/>
    <property type="match status" value="1"/>
</dbReference>
<sequence>MEVPPTVTCHVVAMPYPGQGHINPILNFCNLLLSNNPKIFVTFVVTEEWFGLIGSQATPHNFQFITIPNVIPSALDRAANFLSFIEAVMTKMEAPFEQLLRRLEPPPTLIIHDAFLSWVVEVGNRSNIPLASFWPMSASYFSFVKHLDLFEQRGHHPINASEVGDKRVDYIPGISSTRLEDFPLNDGSFPRDRILQWRLNFLSSMSRVQYLLLSTTYDLEPQAIHVLTFEFSLPIYLIGPAIPYSNFNSSSNSEEPYFQWLHKQPSSSVLYISQGSFLSVSDAQVDEIAAGLHLSGVRFLWVARKESRRLREICGDKGLVIEWCEQLRVLKHDSIGGYWSHCGWNSTKEGLFAGVPFLTFPIMGDQKLNSKMIVEDWKVGWKVKKDNVNPQSLISREEIGGLVKKFMDLNDEEARDMRLRAKELQRKCQFSIANGGSSETNINAFINDVTK</sequence>
<dbReference type="GO" id="GO:0080044">
    <property type="term" value="F:quercetin 7-O-glucosyltransferase activity"/>
    <property type="evidence" value="ECO:0007669"/>
    <property type="project" value="TreeGrafter"/>
</dbReference>
<evidence type="ECO:0000313" key="4">
    <source>
        <dbReference type="Proteomes" id="UP001293593"/>
    </source>
</evidence>
<evidence type="ECO:0000256" key="2">
    <source>
        <dbReference type="ARBA" id="ARBA00022679"/>
    </source>
</evidence>
<dbReference type="PANTHER" id="PTHR11926">
    <property type="entry name" value="GLUCOSYL/GLUCURONOSYL TRANSFERASES"/>
    <property type="match status" value="1"/>
</dbReference>
<comment type="caution">
    <text evidence="3">The sequence shown here is derived from an EMBL/GenBank/DDBJ whole genome shotgun (WGS) entry which is preliminary data.</text>
</comment>
<dbReference type="Proteomes" id="UP001293593">
    <property type="component" value="Unassembled WGS sequence"/>
</dbReference>
<dbReference type="PANTHER" id="PTHR11926:SF774">
    <property type="entry name" value="UDP-GLYCOSYLTRANSFERASE 85A1-RELATED"/>
    <property type="match status" value="1"/>
</dbReference>
<keyword evidence="4" id="KW-1185">Reference proteome</keyword>
<reference evidence="3" key="1">
    <citation type="submission" date="2023-10" db="EMBL/GenBank/DDBJ databases">
        <title>Chromosome-level genome of the transformable northern wattle, Acacia crassicarpa.</title>
        <authorList>
            <person name="Massaro I."/>
            <person name="Sinha N.R."/>
            <person name="Poethig S."/>
            <person name="Leichty A.R."/>
        </authorList>
    </citation>
    <scope>NUCLEOTIDE SEQUENCE</scope>
    <source>
        <strain evidence="3">Acra3RX</strain>
        <tissue evidence="3">Leaf</tissue>
    </source>
</reference>
<comment type="similarity">
    <text evidence="1">Belongs to the UDP-glycosyltransferase family.</text>
</comment>
<accession>A0AAE1MZJ1</accession>
<dbReference type="SUPFAM" id="SSF53756">
    <property type="entry name" value="UDP-Glycosyltransferase/glycogen phosphorylase"/>
    <property type="match status" value="1"/>
</dbReference>
<dbReference type="AlphaFoldDB" id="A0AAE1MZJ1"/>
<gene>
    <name evidence="3" type="ORF">QN277_011700</name>
</gene>
<dbReference type="EMBL" id="JAWXYG010000002">
    <property type="protein sequence ID" value="KAK4280015.1"/>
    <property type="molecule type" value="Genomic_DNA"/>
</dbReference>
<dbReference type="FunFam" id="3.40.50.2000:FF:000138">
    <property type="entry name" value="Glycosyltransferase"/>
    <property type="match status" value="1"/>
</dbReference>
<evidence type="ECO:0000256" key="1">
    <source>
        <dbReference type="ARBA" id="ARBA00009995"/>
    </source>
</evidence>
<proteinExistence type="inferred from homology"/>
<dbReference type="InterPro" id="IPR002213">
    <property type="entry name" value="UDP_glucos_trans"/>
</dbReference>